<name>A0ABU9SP25_9BURK</name>
<dbReference type="Proteomes" id="UP001390669">
    <property type="component" value="Unassembled WGS sequence"/>
</dbReference>
<evidence type="ECO:0000313" key="1">
    <source>
        <dbReference type="EMBL" id="MEM5453102.1"/>
    </source>
</evidence>
<protein>
    <submittedName>
        <fullName evidence="1">Uncharacterized protein</fullName>
    </submittedName>
</protein>
<dbReference type="EMBL" id="JAYMRW010000032">
    <property type="protein sequence ID" value="MEM5453102.1"/>
    <property type="molecule type" value="Genomic_DNA"/>
</dbReference>
<dbReference type="RefSeq" id="WP_069268377.1">
    <property type="nucleotide sequence ID" value="NZ_JAYMRW010000032.1"/>
</dbReference>
<sequence length="69" mass="7251">MNDRKPAHNPALSTDGAASACTPIVGYAMTAGAPGSGKTMYDVFRRLAEERRRICGADDMPYAGDEACA</sequence>
<evidence type="ECO:0000313" key="2">
    <source>
        <dbReference type="Proteomes" id="UP001390669"/>
    </source>
</evidence>
<reference evidence="1 2" key="1">
    <citation type="submission" date="2024-01" db="EMBL/GenBank/DDBJ databases">
        <title>The diversity of rhizobia nodulating Mimosa spp. in eleven states of Brazil covering several biomes is determined by host plant, location, and edaphic factors.</title>
        <authorList>
            <person name="Rouws L."/>
            <person name="Barauna A."/>
            <person name="Beukes C."/>
            <person name="De Faria S.M."/>
            <person name="Gross E."/>
            <person name="Dos Reis Junior F.B."/>
            <person name="Simon M."/>
            <person name="Maluk M."/>
            <person name="Odee D.W."/>
            <person name="Kenicer G."/>
            <person name="Young J.P.W."/>
            <person name="Reis V.M."/>
            <person name="Zilli J."/>
            <person name="James E.K."/>
        </authorList>
    </citation>
    <scope>NUCLEOTIDE SEQUENCE [LARGE SCALE GENOMIC DNA]</scope>
    <source>
        <strain evidence="1 2">JPY164</strain>
    </source>
</reference>
<keyword evidence="2" id="KW-1185">Reference proteome</keyword>
<comment type="caution">
    <text evidence="1">The sequence shown here is derived from an EMBL/GenBank/DDBJ whole genome shotgun (WGS) entry which is preliminary data.</text>
</comment>
<gene>
    <name evidence="1" type="ORF">VSR33_37585</name>
</gene>
<accession>A0ABU9SP25</accession>
<organism evidence="1 2">
    <name type="scientific">Paraburkholderia guartelaensis</name>
    <dbReference type="NCBI Taxonomy" id="2546446"/>
    <lineage>
        <taxon>Bacteria</taxon>
        <taxon>Pseudomonadati</taxon>
        <taxon>Pseudomonadota</taxon>
        <taxon>Betaproteobacteria</taxon>
        <taxon>Burkholderiales</taxon>
        <taxon>Burkholderiaceae</taxon>
        <taxon>Paraburkholderia</taxon>
    </lineage>
</organism>
<proteinExistence type="predicted"/>